<proteinExistence type="predicted"/>
<dbReference type="AlphaFoldDB" id="A0A5S6QHN3"/>
<evidence type="ECO:0000313" key="2">
    <source>
        <dbReference type="WBParaSite" id="TMUE_2000006650.1"/>
    </source>
</evidence>
<dbReference type="STRING" id="70415.A0A5S6QHN3"/>
<name>A0A5S6QHN3_TRIMR</name>
<evidence type="ECO:0000313" key="1">
    <source>
        <dbReference type="Proteomes" id="UP000046395"/>
    </source>
</evidence>
<protein>
    <submittedName>
        <fullName evidence="2">Uncharacterized protein</fullName>
    </submittedName>
</protein>
<keyword evidence="1" id="KW-1185">Reference proteome</keyword>
<sequence length="149" mass="16845">MFSFGKSTISETRLTMFIRLGRRQLLPRVHAENLNAEVVKEVLESKLEELTNEDLLNYDIQNVDIDDSEEDEENSSGVRVKTFSLKEVGELLSAAEALKAKAADPDIGRSMQFGREVDSAVFVYKRIYEAKAKSSSTETALFSFFHKTE</sequence>
<organism evidence="1 2">
    <name type="scientific">Trichuris muris</name>
    <name type="common">Mouse whipworm</name>
    <dbReference type="NCBI Taxonomy" id="70415"/>
    <lineage>
        <taxon>Eukaryota</taxon>
        <taxon>Metazoa</taxon>
        <taxon>Ecdysozoa</taxon>
        <taxon>Nematoda</taxon>
        <taxon>Enoplea</taxon>
        <taxon>Dorylaimia</taxon>
        <taxon>Trichinellida</taxon>
        <taxon>Trichuridae</taxon>
        <taxon>Trichuris</taxon>
    </lineage>
</organism>
<dbReference type="Proteomes" id="UP000046395">
    <property type="component" value="Unassembled WGS sequence"/>
</dbReference>
<accession>A0A5S6QHN3</accession>
<dbReference type="WBParaSite" id="TMUE_2000006650.1">
    <property type="protein sequence ID" value="TMUE_2000006650.1"/>
    <property type="gene ID" value="WBGene00287892"/>
</dbReference>
<reference evidence="2" key="1">
    <citation type="submission" date="2019-12" db="UniProtKB">
        <authorList>
            <consortium name="WormBaseParasite"/>
        </authorList>
    </citation>
    <scope>IDENTIFICATION</scope>
</reference>